<dbReference type="PROSITE" id="PS51832">
    <property type="entry name" value="HD_GYP"/>
    <property type="match status" value="1"/>
</dbReference>
<organism evidence="2 3">
    <name type="scientific">Pseudoxanthomonas mexicana</name>
    <dbReference type="NCBI Taxonomy" id="128785"/>
    <lineage>
        <taxon>Bacteria</taxon>
        <taxon>Pseudomonadati</taxon>
        <taxon>Pseudomonadota</taxon>
        <taxon>Gammaproteobacteria</taxon>
        <taxon>Lysobacterales</taxon>
        <taxon>Lysobacteraceae</taxon>
        <taxon>Pseudoxanthomonas</taxon>
    </lineage>
</organism>
<protein>
    <submittedName>
        <fullName evidence="2">HD domain-containing protein</fullName>
    </submittedName>
</protein>
<evidence type="ECO:0000313" key="3">
    <source>
        <dbReference type="Proteomes" id="UP000515838"/>
    </source>
</evidence>
<dbReference type="Gene3D" id="1.10.3210.10">
    <property type="entry name" value="Hypothetical protein af1432"/>
    <property type="match status" value="1"/>
</dbReference>
<accession>A0A7G9THU2</accession>
<proteinExistence type="predicted"/>
<dbReference type="PANTHER" id="PTHR45228">
    <property type="entry name" value="CYCLIC DI-GMP PHOSPHODIESTERASE TM_0186-RELATED"/>
    <property type="match status" value="1"/>
</dbReference>
<dbReference type="GO" id="GO:0008081">
    <property type="term" value="F:phosphoric diester hydrolase activity"/>
    <property type="evidence" value="ECO:0007669"/>
    <property type="project" value="UniProtKB-ARBA"/>
</dbReference>
<dbReference type="CDD" id="cd00077">
    <property type="entry name" value="HDc"/>
    <property type="match status" value="1"/>
</dbReference>
<feature type="domain" description="HD-GYP" evidence="1">
    <location>
        <begin position="1"/>
        <end position="186"/>
    </location>
</feature>
<gene>
    <name evidence="2" type="ORF">IAE60_10040</name>
</gene>
<evidence type="ECO:0000313" key="2">
    <source>
        <dbReference type="EMBL" id="QNN79667.1"/>
    </source>
</evidence>
<dbReference type="InterPro" id="IPR037522">
    <property type="entry name" value="HD_GYP_dom"/>
</dbReference>
<dbReference type="InterPro" id="IPR003607">
    <property type="entry name" value="HD/PDEase_dom"/>
</dbReference>
<dbReference type="Proteomes" id="UP000515838">
    <property type="component" value="Chromosome"/>
</dbReference>
<dbReference type="SMART" id="SM00471">
    <property type="entry name" value="HDc"/>
    <property type="match status" value="1"/>
</dbReference>
<sequence length="186" mass="20697">MESLALAIEVRDAYTRGHCDRTGRIARALGQCFDLEPAQLEQLELAAHFHDVGKIGVPDRVLLHPGTVPDDDWPAIRAHSELGERIFLASGHAHASEVATLIRHHHEAMDGSGYPDGLAGDAIPLGARLLRVADSYDAMTTRRTYAEARSHETAMRILHAEQHQKIDPEVFRVFEQLMRNADLREA</sequence>
<dbReference type="InterPro" id="IPR052020">
    <property type="entry name" value="Cyclic_di-GMP/3'3'-cGAMP_PDE"/>
</dbReference>
<dbReference type="SUPFAM" id="SSF109604">
    <property type="entry name" value="HD-domain/PDEase-like"/>
    <property type="match status" value="1"/>
</dbReference>
<reference evidence="2 3" key="1">
    <citation type="submission" date="2020-08" db="EMBL/GenBank/DDBJ databases">
        <title>Streptomycin Non-resistant strain, P. mexicana.</title>
        <authorList>
            <person name="Ganesh-Kumar S."/>
            <person name="Zhe T."/>
            <person name="Yu Z."/>
            <person name="Min Y."/>
        </authorList>
    </citation>
    <scope>NUCLEOTIDE SEQUENCE [LARGE SCALE GENOMIC DNA]</scope>
    <source>
        <strain evidence="2 3">GTZY2</strain>
    </source>
</reference>
<dbReference type="Pfam" id="PF13487">
    <property type="entry name" value="HD_5"/>
    <property type="match status" value="1"/>
</dbReference>
<evidence type="ECO:0000259" key="1">
    <source>
        <dbReference type="PROSITE" id="PS51832"/>
    </source>
</evidence>
<dbReference type="AlphaFoldDB" id="A0A7G9THU2"/>
<name>A0A7G9THU2_PSEMX</name>
<dbReference type="EMBL" id="CP060731">
    <property type="protein sequence ID" value="QNN79667.1"/>
    <property type="molecule type" value="Genomic_DNA"/>
</dbReference>